<evidence type="ECO:0000256" key="2">
    <source>
        <dbReference type="ARBA" id="ARBA00022741"/>
    </source>
</evidence>
<dbReference type="RefSeq" id="WP_123134775.1">
    <property type="nucleotide sequence ID" value="NZ_RJJE01000017.1"/>
</dbReference>
<evidence type="ECO:0000313" key="5">
    <source>
        <dbReference type="EMBL" id="RNI28307.1"/>
    </source>
</evidence>
<evidence type="ECO:0000256" key="1">
    <source>
        <dbReference type="ARBA" id="ARBA00022448"/>
    </source>
</evidence>
<dbReference type="AlphaFoldDB" id="A0A3M9MSX2"/>
<dbReference type="InterPro" id="IPR003593">
    <property type="entry name" value="AAA+_ATPase"/>
</dbReference>
<dbReference type="PANTHER" id="PTHR42939">
    <property type="entry name" value="ABC TRANSPORTER ATP-BINDING PROTEIN ALBC-RELATED"/>
    <property type="match status" value="1"/>
</dbReference>
<dbReference type="Proteomes" id="UP000271010">
    <property type="component" value="Unassembled WGS sequence"/>
</dbReference>
<accession>A0A3M9MSX2</accession>
<sequence>MEFALEARQLKKEYQDKLALKGLNLQIKPGEIFCLLGQNGAGKSTTINLFLGFITPTSGAAYINGLEVADHLLKVKEYLAYIPENVMLYPNLTGLENLALFSSLAGFEYDKEQLLFYLIEAGLPAEAASRKVGTYSKGMRQKVGIAIAVAKHAKVLLLDEPTSGLDPKASNEFSDLLLKLSSQGTAIFMATHDIFRAKEVGTRVGIMREGELVDVLGTAALDANELEKLYLNYMHN</sequence>
<gene>
    <name evidence="5" type="ORF">EFA69_19830</name>
</gene>
<dbReference type="InterPro" id="IPR051782">
    <property type="entry name" value="ABC_Transporter_VariousFunc"/>
</dbReference>
<keyword evidence="6" id="KW-1185">Reference proteome</keyword>
<organism evidence="5 6">
    <name type="scientific">Rufibacter immobilis</name>
    <dbReference type="NCBI Taxonomy" id="1348778"/>
    <lineage>
        <taxon>Bacteria</taxon>
        <taxon>Pseudomonadati</taxon>
        <taxon>Bacteroidota</taxon>
        <taxon>Cytophagia</taxon>
        <taxon>Cytophagales</taxon>
        <taxon>Hymenobacteraceae</taxon>
        <taxon>Rufibacter</taxon>
    </lineage>
</organism>
<dbReference type="PROSITE" id="PS50893">
    <property type="entry name" value="ABC_TRANSPORTER_2"/>
    <property type="match status" value="1"/>
</dbReference>
<dbReference type="SMART" id="SM00382">
    <property type="entry name" value="AAA"/>
    <property type="match status" value="1"/>
</dbReference>
<dbReference type="Pfam" id="PF00005">
    <property type="entry name" value="ABC_tran"/>
    <property type="match status" value="1"/>
</dbReference>
<keyword evidence="2" id="KW-0547">Nucleotide-binding</keyword>
<feature type="domain" description="ABC transporter" evidence="4">
    <location>
        <begin position="5"/>
        <end position="234"/>
    </location>
</feature>
<dbReference type="GO" id="GO:0016887">
    <property type="term" value="F:ATP hydrolysis activity"/>
    <property type="evidence" value="ECO:0007669"/>
    <property type="project" value="InterPro"/>
</dbReference>
<comment type="caution">
    <text evidence="5">The sequence shown here is derived from an EMBL/GenBank/DDBJ whole genome shotgun (WGS) entry which is preliminary data.</text>
</comment>
<reference evidence="5 6" key="1">
    <citation type="submission" date="2018-11" db="EMBL/GenBank/DDBJ databases">
        <title>Rufibacter latericius sp. nov., isolated from water in Baiyang Lake.</title>
        <authorList>
            <person name="Yang Y."/>
        </authorList>
    </citation>
    <scope>NUCLEOTIDE SEQUENCE [LARGE SCALE GENOMIC DNA]</scope>
    <source>
        <strain evidence="5 6">MCC P1</strain>
    </source>
</reference>
<dbReference type="InterPro" id="IPR027417">
    <property type="entry name" value="P-loop_NTPase"/>
</dbReference>
<dbReference type="GO" id="GO:0005524">
    <property type="term" value="F:ATP binding"/>
    <property type="evidence" value="ECO:0007669"/>
    <property type="project" value="UniProtKB-KW"/>
</dbReference>
<dbReference type="SUPFAM" id="SSF52540">
    <property type="entry name" value="P-loop containing nucleoside triphosphate hydrolases"/>
    <property type="match status" value="1"/>
</dbReference>
<dbReference type="OrthoDB" id="9785229at2"/>
<keyword evidence="1" id="KW-0813">Transport</keyword>
<dbReference type="PANTHER" id="PTHR42939:SF1">
    <property type="entry name" value="ABC TRANSPORTER ATP-BINDING PROTEIN ALBC-RELATED"/>
    <property type="match status" value="1"/>
</dbReference>
<dbReference type="CDD" id="cd03230">
    <property type="entry name" value="ABC_DR_subfamily_A"/>
    <property type="match status" value="1"/>
</dbReference>
<dbReference type="Gene3D" id="3.40.50.300">
    <property type="entry name" value="P-loop containing nucleotide triphosphate hydrolases"/>
    <property type="match status" value="1"/>
</dbReference>
<evidence type="ECO:0000256" key="3">
    <source>
        <dbReference type="ARBA" id="ARBA00022840"/>
    </source>
</evidence>
<protein>
    <submittedName>
        <fullName evidence="5">ATP-binding cassette domain-containing protein</fullName>
    </submittedName>
</protein>
<evidence type="ECO:0000259" key="4">
    <source>
        <dbReference type="PROSITE" id="PS50893"/>
    </source>
</evidence>
<dbReference type="PROSITE" id="PS00211">
    <property type="entry name" value="ABC_TRANSPORTER_1"/>
    <property type="match status" value="1"/>
</dbReference>
<evidence type="ECO:0000313" key="6">
    <source>
        <dbReference type="Proteomes" id="UP000271010"/>
    </source>
</evidence>
<dbReference type="EMBL" id="RJJE01000017">
    <property type="protein sequence ID" value="RNI28307.1"/>
    <property type="molecule type" value="Genomic_DNA"/>
</dbReference>
<name>A0A3M9MSX2_9BACT</name>
<dbReference type="InterPro" id="IPR017871">
    <property type="entry name" value="ABC_transporter-like_CS"/>
</dbReference>
<keyword evidence="3 5" id="KW-0067">ATP-binding</keyword>
<dbReference type="InterPro" id="IPR003439">
    <property type="entry name" value="ABC_transporter-like_ATP-bd"/>
</dbReference>
<proteinExistence type="predicted"/>